<evidence type="ECO:0000256" key="2">
    <source>
        <dbReference type="SAM" id="MobiDB-lite"/>
    </source>
</evidence>
<evidence type="ECO:0000313" key="6">
    <source>
        <dbReference type="EMBL" id="KAJ3220570.1"/>
    </source>
</evidence>
<keyword evidence="1" id="KW-0833">Ubl conjugation pathway</keyword>
<comment type="pathway">
    <text evidence="1">Protein modification; protein ubiquitination.</text>
</comment>
<dbReference type="InterPro" id="IPR054478">
    <property type="entry name" value="LTN1_UBC"/>
</dbReference>
<organism evidence="6 7">
    <name type="scientific">Clydaea vesicula</name>
    <dbReference type="NCBI Taxonomy" id="447962"/>
    <lineage>
        <taxon>Eukaryota</taxon>
        <taxon>Fungi</taxon>
        <taxon>Fungi incertae sedis</taxon>
        <taxon>Chytridiomycota</taxon>
        <taxon>Chytridiomycota incertae sedis</taxon>
        <taxon>Chytridiomycetes</taxon>
        <taxon>Lobulomycetales</taxon>
        <taxon>Lobulomycetaceae</taxon>
        <taxon>Clydaea</taxon>
    </lineage>
</organism>
<comment type="function">
    <text evidence="1">E3 ubiquitin-protein ligase. Component of the ribosome quality control complex (RQC), a ribosome-associated complex that mediates ubiquitination and extraction of incompletely synthesized nascent chains for proteasomal degradation.</text>
</comment>
<dbReference type="GO" id="GO:0008270">
    <property type="term" value="F:zinc ion binding"/>
    <property type="evidence" value="ECO:0007669"/>
    <property type="project" value="UniProtKB-KW"/>
</dbReference>
<keyword evidence="1" id="KW-0479">Metal-binding</keyword>
<dbReference type="PANTHER" id="PTHR12389:SF0">
    <property type="entry name" value="E3 UBIQUITIN-PROTEIN LIGASE LISTERIN"/>
    <property type="match status" value="1"/>
</dbReference>
<dbReference type="Pfam" id="PF22958">
    <property type="entry name" value="Ltn1_1st"/>
    <property type="match status" value="1"/>
</dbReference>
<feature type="domain" description="E3 ubiquitin-protein ligase listerin HEAT repeat region" evidence="4">
    <location>
        <begin position="1374"/>
        <end position="1556"/>
    </location>
</feature>
<dbReference type="GO" id="GO:1990116">
    <property type="term" value="P:ribosome-associated ubiquitin-dependent protein catabolic process"/>
    <property type="evidence" value="ECO:0007669"/>
    <property type="project" value="UniProtKB-UniRule"/>
</dbReference>
<name>A0AAD5U2N2_9FUNG</name>
<sequence length="1692" mass="195124">MGKDKGSNLGRVKGNAEPAGKARAAENLLNTPAKLAFGAAAVNQNSTLEFSKMTDERNFHLTANLRVILKKLQKRDTVTKIKALDELFNFLNSSEIQDILPLLPIWPNIFNKFSIDFEKRIRLKTFECHALILKKIDIKTDFKLILKQVICCWMLATLDPAKEVANVAKASFTSSFPEKTEEVILYCKGELITFVSDNILTQSPDTLSDARFCTLEERDSKYIRVVACCFELLLLVFDSLEYLKLNSFFNSEALSTLLDSGKFWDFSFHKATALRKSYFTFVKIVCQKYPELISSRLPVVQEHFFGNLFSTDLDVVEIEMWESLLLFTKLFPNSWNIITEKPLIEKFFNFVKNGADNSIFLSFPCILPLVSNFPSEIVSQQNTVKNLMESIWKSFKFVDFGNSCIYMNTYFECILWILSNSEKKYQEYFFNEYVFKIIELLYFSNKISNLQLKLNYKEINNIVALFVVKIGVNAHVEEKYFQLLNLKIIATLSDFLKCPNKILAKNQNFKELFLTTAINFGCFLNFLQSESLKYKDFSNFSFLKEQIHLLISKSSMTAVEILNSEDTDLFAAVSKLYDILPSSKFLDSEDFVTSKLLDLYFSSKDDIVVSSLLNSITDYINSVNQELATVAWNAAILKFCSLENTEVAALNSLLLKLANCEKQFSHVKFQHEKIDSLFSAHCNKNVIHEGVEDINSIENIKFCSLCLILNERYRFLTNVIEENAISEFKKKLTEFISLNLHSQKLTATLINFQSYKNFFLFLKIVADYSISSILNKFGNNFMIDLIFLNFFFLNSNFQEVEEFKDFTNILDSICVKFENFFSKIKIKNRDKTFLDSFLSQWKNYIADASFSCSVAVWKKLILKVIGYYPEDYTLIIDTCCKLANIWNSCGNRSDKVLNSTQSIYDNFQIFSPFFMAYNGVNQEDYSTKVADRIFFVIIDLIKEFGIKNFFFDKSLLSADKCLLLKELMKRSLSKINLDIQTPIIEEPYDITEDEEVYGEDERCFLEKSYLLKFLQYSNNDSMSNPNVLEAITSTLNEVNNKKVAANISHSNIRSETFFVNCLFNFYFSDKKNSCYEEGDFKNLNLVLYGLKLVFQHAKNTIKHSDVRKFLLFLNEFNFEEHTLLKVVIVEALCFVEGVINATDSNDVALQSIKYLRELKSLTVENENYISAVEHLYLVNTLLEGSKSKEIVISAKDLIPKIRVLLKDVENFSLTKKRENCFISEVLRFFKNFLILSLGLNLITLGSAKFIVKLFTACLEKANSLNDMEKVTLFRSLGLFIAIKEEYENDSEIWSMPELEPESMHDIYKMIFNFLLKESDSTINNEDHIVKSHTIFQNLLSEICHDLPEKILLEMRPFEKVLTKEFVHIQSLRIEMKTLEEETEYKLPDPIMEAAKYQLNVNLTLINFEDFSHHVDLASPVLGYLISWMTLFDHFDDATFALKAALVSHLSDHDEIFTIFLEFIFSLIGLGTSANAIVFDINKYDFRSIEMKSFDEEVEFAFPLLASHLYWRCLRVVPTLVRTWCSLCKNRQLLIAVESFTEKYYSPLIIQEEFKAVLSADRSLFEGVSVKKINNEILASYAVEEAILEMIIKLPQTYPLRQVEIEGGSGNNAGVAESRWRSWLLSAKTVMVAQNASMVEAIVIFRKNISLHFEGVEDCAICYSIISVLDRTLPTKQCKTCKNLFHGSCLYKV</sequence>
<dbReference type="InterPro" id="IPR054477">
    <property type="entry name" value="LTN1_E3_ligase_6th"/>
</dbReference>
<dbReference type="GO" id="GO:0061630">
    <property type="term" value="F:ubiquitin protein ligase activity"/>
    <property type="evidence" value="ECO:0007669"/>
    <property type="project" value="UniProtKB-UniRule"/>
</dbReference>
<dbReference type="PANTHER" id="PTHR12389">
    <property type="entry name" value="ZINC FINGER PROTEIN 294"/>
    <property type="match status" value="1"/>
</dbReference>
<dbReference type="GO" id="GO:0072344">
    <property type="term" value="P:rescue of stalled ribosome"/>
    <property type="evidence" value="ECO:0007669"/>
    <property type="project" value="UniProtKB-UniRule"/>
</dbReference>
<feature type="domain" description="E3 ubiquitin-protein ligase listerin N-terminal" evidence="3">
    <location>
        <begin position="64"/>
        <end position="373"/>
    </location>
</feature>
<comment type="caution">
    <text evidence="6">The sequence shown here is derived from an EMBL/GenBank/DDBJ whole genome shotgun (WGS) entry which is preliminary data.</text>
</comment>
<feature type="domain" description="E3 ubiquitin-protein ligase listerin ubiquitin conjugating" evidence="5">
    <location>
        <begin position="1567"/>
        <end position="1649"/>
    </location>
</feature>
<protein>
    <recommendedName>
        <fullName evidence="1">E3 ubiquitin-protein ligase listerin</fullName>
        <ecNumber evidence="1">2.3.2.27</ecNumber>
    </recommendedName>
    <alternativeName>
        <fullName evidence="1">RING-type E3 ubiquitin transferase listerin</fullName>
    </alternativeName>
</protein>
<dbReference type="InterPro" id="IPR054476">
    <property type="entry name" value="Ltn1_N"/>
</dbReference>
<keyword evidence="1" id="KW-0862">Zinc</keyword>
<dbReference type="EMBL" id="JADGJW010000290">
    <property type="protein sequence ID" value="KAJ3220570.1"/>
    <property type="molecule type" value="Genomic_DNA"/>
</dbReference>
<proteinExistence type="inferred from homology"/>
<dbReference type="Pfam" id="PF23009">
    <property type="entry name" value="UBC_like"/>
    <property type="match status" value="1"/>
</dbReference>
<evidence type="ECO:0000313" key="7">
    <source>
        <dbReference type="Proteomes" id="UP001211065"/>
    </source>
</evidence>
<evidence type="ECO:0000259" key="5">
    <source>
        <dbReference type="Pfam" id="PF23009"/>
    </source>
</evidence>
<dbReference type="GO" id="GO:0005829">
    <property type="term" value="C:cytosol"/>
    <property type="evidence" value="ECO:0007669"/>
    <property type="project" value="UniProtKB-UniRule"/>
</dbReference>
<comment type="similarity">
    <text evidence="1">Belongs to the LTN1 family.</text>
</comment>
<reference evidence="6" key="1">
    <citation type="submission" date="2020-05" db="EMBL/GenBank/DDBJ databases">
        <title>Phylogenomic resolution of chytrid fungi.</title>
        <authorList>
            <person name="Stajich J.E."/>
            <person name="Amses K."/>
            <person name="Simmons R."/>
            <person name="Seto K."/>
            <person name="Myers J."/>
            <person name="Bonds A."/>
            <person name="Quandt C.A."/>
            <person name="Barry K."/>
            <person name="Liu P."/>
            <person name="Grigoriev I."/>
            <person name="Longcore J.E."/>
            <person name="James T.Y."/>
        </authorList>
    </citation>
    <scope>NUCLEOTIDE SEQUENCE</scope>
    <source>
        <strain evidence="6">JEL0476</strain>
    </source>
</reference>
<dbReference type="GO" id="GO:1990112">
    <property type="term" value="C:RQC complex"/>
    <property type="evidence" value="ECO:0007669"/>
    <property type="project" value="UniProtKB-UniRule"/>
</dbReference>
<evidence type="ECO:0000259" key="4">
    <source>
        <dbReference type="Pfam" id="PF22999"/>
    </source>
</evidence>
<evidence type="ECO:0000256" key="1">
    <source>
        <dbReference type="RuleBase" id="RU367090"/>
    </source>
</evidence>
<dbReference type="InterPro" id="IPR013083">
    <property type="entry name" value="Znf_RING/FYVE/PHD"/>
</dbReference>
<keyword evidence="7" id="KW-1185">Reference proteome</keyword>
<dbReference type="GO" id="GO:0043023">
    <property type="term" value="F:ribosomal large subunit binding"/>
    <property type="evidence" value="ECO:0007669"/>
    <property type="project" value="TreeGrafter"/>
</dbReference>
<dbReference type="Gene3D" id="3.30.40.10">
    <property type="entry name" value="Zinc/RING finger domain, C3HC4 (zinc finger)"/>
    <property type="match status" value="1"/>
</dbReference>
<accession>A0AAD5U2N2</accession>
<comment type="subunit">
    <text evidence="1">Component of the ribosome quality control complex (RQC).</text>
</comment>
<keyword evidence="1" id="KW-0808">Transferase</keyword>
<dbReference type="InterPro" id="IPR039795">
    <property type="entry name" value="LTN1/Rkr1"/>
</dbReference>
<dbReference type="Proteomes" id="UP001211065">
    <property type="component" value="Unassembled WGS sequence"/>
</dbReference>
<dbReference type="EC" id="2.3.2.27" evidence="1"/>
<dbReference type="Pfam" id="PF22999">
    <property type="entry name" value="LTN1_E3_ligase_6th"/>
    <property type="match status" value="1"/>
</dbReference>
<comment type="catalytic activity">
    <reaction evidence="1">
        <text>S-ubiquitinyl-[E2 ubiquitin-conjugating enzyme]-L-cysteine + [acceptor protein]-L-lysine = [E2 ubiquitin-conjugating enzyme]-L-cysteine + N(6)-ubiquitinyl-[acceptor protein]-L-lysine.</text>
        <dbReference type="EC" id="2.3.2.27"/>
    </reaction>
</comment>
<evidence type="ECO:0000259" key="3">
    <source>
        <dbReference type="Pfam" id="PF22958"/>
    </source>
</evidence>
<gene>
    <name evidence="6" type="primary">LTN1</name>
    <name evidence="6" type="ORF">HK099_004199</name>
</gene>
<feature type="region of interest" description="Disordered" evidence="2">
    <location>
        <begin position="1"/>
        <end position="20"/>
    </location>
</feature>
<keyword evidence="1" id="KW-0863">Zinc-finger</keyword>